<keyword evidence="2 5" id="KW-0812">Transmembrane</keyword>
<dbReference type="eggNOG" id="COG1615">
    <property type="taxonomic scope" value="Bacteria"/>
</dbReference>
<feature type="transmembrane region" description="Helical" evidence="5">
    <location>
        <begin position="199"/>
        <end position="220"/>
    </location>
</feature>
<feature type="transmembrane region" description="Helical" evidence="5">
    <location>
        <begin position="165"/>
        <end position="187"/>
    </location>
</feature>
<evidence type="ECO:0000256" key="2">
    <source>
        <dbReference type="ARBA" id="ARBA00022692"/>
    </source>
</evidence>
<dbReference type="HAMAP" id="MF_01600">
    <property type="entry name" value="UPF0182"/>
    <property type="match status" value="1"/>
</dbReference>
<evidence type="ECO:0000256" key="3">
    <source>
        <dbReference type="ARBA" id="ARBA00022989"/>
    </source>
</evidence>
<dbReference type="RefSeq" id="WP_015930036.1">
    <property type="nucleotide sequence ID" value="NC_011894.1"/>
</dbReference>
<dbReference type="Pfam" id="PF03699">
    <property type="entry name" value="UPF0182"/>
    <property type="match status" value="1"/>
</dbReference>
<dbReference type="Proteomes" id="UP000008207">
    <property type="component" value="Chromosome"/>
</dbReference>
<evidence type="ECO:0000313" key="6">
    <source>
        <dbReference type="EMBL" id="ACL58376.1"/>
    </source>
</evidence>
<dbReference type="PANTHER" id="PTHR39344:SF1">
    <property type="entry name" value="UPF0182 PROTEIN SLL1060"/>
    <property type="match status" value="1"/>
</dbReference>
<accession>B8IMJ0</accession>
<reference evidence="6 7" key="1">
    <citation type="submission" date="2009-01" db="EMBL/GenBank/DDBJ databases">
        <title>Complete sequence of chromosome of Methylobacterium nodulans ORS 2060.</title>
        <authorList>
            <consortium name="US DOE Joint Genome Institute"/>
            <person name="Lucas S."/>
            <person name="Copeland A."/>
            <person name="Lapidus A."/>
            <person name="Glavina del Rio T."/>
            <person name="Dalin E."/>
            <person name="Tice H."/>
            <person name="Bruce D."/>
            <person name="Goodwin L."/>
            <person name="Pitluck S."/>
            <person name="Sims D."/>
            <person name="Brettin T."/>
            <person name="Detter J.C."/>
            <person name="Han C."/>
            <person name="Larimer F."/>
            <person name="Land M."/>
            <person name="Hauser L."/>
            <person name="Kyrpides N."/>
            <person name="Ivanova N."/>
            <person name="Marx C.J."/>
            <person name="Richardson P."/>
        </authorList>
    </citation>
    <scope>NUCLEOTIDE SEQUENCE [LARGE SCALE GENOMIC DNA]</scope>
    <source>
        <strain evidence="7">LMG 21967 / CNCM I-2342 / ORS 2060</strain>
    </source>
</reference>
<sequence length="896" mass="99611">MVRIVATAISAIFCLLVLSIAADVIIDWAWFSDLGYLSVFQMALATKAAVFLGVFSMSIAALWVNEWLAFRLGMRAQSGALVLGSDVARLRISSGADPGPPYLRLILAAAASFASLLVALYQASQWDLFLRFLYQVPYGDADPVFGADLGFFLFSLPAYVTLKDWALTLIILSAATALAVYAALGSVQLGPRTVVSRAAIAHGSALLGALLTVKAGSYALDRYLLLYSNNDILVGAGYTDVNVTLPLISVLVALALIGAMLSFANVRICSRRLPVAAVVLVFGGSLVFGEVVPTVFQSLVVKPNELDLERPYIQRSINLTRAAYGLQNVAVRPFAAEQGLTPMLLEANQPTIDNIRLWDGGPLIDTYRQLQEIRTYYRFHTADVDRYWLSGIYRQVTLAAREIDTSRLPSSAQTWVNRHILFTHGSGVVMSPVNRKSAEGLPLFYLRDIPPVADGGPPISEPRIYFGEVNSPYVIVNSSVPEFDYPKGNANVFARYGGARGIPIGSTAWRMLFAWYFKDPSVVLTDYITQESRLLFRRAVKERVHTIAPFLRLDGNPYPVITDGRIVWIQDAYTTSNYFPYAQTVSRGELDYIRNAAKVVIDGYDGSIKFYLAAPSDPIARTYGRIFPELFTPLSRMPADLQRHLRYPQDLFIAQVQVYRTYHMGTPEVFYNREDVWELPRQLDGNGGTMAPYYMIIRLPGEAEAEFILMAPMVPIRRDNMIAWIAARCDPAHYGELIVYEFPKDKLVFGPFQIEARINQNTAISQQITLWNQRGSRVIRGNVHVIPIENSLLYVSPLYLRAEEGQIPELKRVIAAYGEQVVMEETLADALAVLFRQRAGAPSPEATAAQLAGGGIRELLRGHYVRAVEHLKRGDWANFGKEFDAMRSLLDHADKQ</sequence>
<dbReference type="GO" id="GO:0005886">
    <property type="term" value="C:plasma membrane"/>
    <property type="evidence" value="ECO:0007669"/>
    <property type="project" value="UniProtKB-SubCell"/>
</dbReference>
<gene>
    <name evidence="6" type="ordered locus">Mnod_3465</name>
</gene>
<evidence type="ECO:0000313" key="7">
    <source>
        <dbReference type="Proteomes" id="UP000008207"/>
    </source>
</evidence>
<evidence type="ECO:0000256" key="5">
    <source>
        <dbReference type="HAMAP-Rule" id="MF_01600"/>
    </source>
</evidence>
<dbReference type="AlphaFoldDB" id="B8IMJ0"/>
<feature type="transmembrane region" description="Helical" evidence="5">
    <location>
        <begin position="45"/>
        <end position="65"/>
    </location>
</feature>
<dbReference type="HOGENOM" id="CLU_007733_0_0_5"/>
<keyword evidence="4 5" id="KW-0472">Membrane</keyword>
<name>B8IMJ0_METNO</name>
<dbReference type="PANTHER" id="PTHR39344">
    <property type="entry name" value="UPF0182 PROTEIN SLL1060"/>
    <property type="match status" value="1"/>
</dbReference>
<keyword evidence="1 5" id="KW-1003">Cell membrane</keyword>
<dbReference type="GO" id="GO:0005576">
    <property type="term" value="C:extracellular region"/>
    <property type="evidence" value="ECO:0007669"/>
    <property type="project" value="TreeGrafter"/>
</dbReference>
<keyword evidence="7" id="KW-1185">Reference proteome</keyword>
<feature type="transmembrane region" description="Helical" evidence="5">
    <location>
        <begin position="102"/>
        <end position="123"/>
    </location>
</feature>
<comment type="subcellular location">
    <subcellularLocation>
        <location evidence="5">Cell membrane</location>
        <topology evidence="5">Multi-pass membrane protein</topology>
    </subcellularLocation>
</comment>
<evidence type="ECO:0000256" key="4">
    <source>
        <dbReference type="ARBA" id="ARBA00023136"/>
    </source>
</evidence>
<protein>
    <recommendedName>
        <fullName evidence="5">UPF0182 protein Mnod_3465</fullName>
    </recommendedName>
</protein>
<feature type="transmembrane region" description="Helical" evidence="5">
    <location>
        <begin position="243"/>
        <end position="263"/>
    </location>
</feature>
<dbReference type="InterPro" id="IPR005372">
    <property type="entry name" value="UPF0182"/>
</dbReference>
<dbReference type="OrthoDB" id="9763654at2"/>
<feature type="transmembrane region" description="Helical" evidence="5">
    <location>
        <begin position="275"/>
        <end position="296"/>
    </location>
</feature>
<comment type="similarity">
    <text evidence="5">Belongs to the UPF0182 family.</text>
</comment>
<evidence type="ECO:0000256" key="1">
    <source>
        <dbReference type="ARBA" id="ARBA00022475"/>
    </source>
</evidence>
<comment type="caution">
    <text evidence="5">Lacks conserved residue(s) required for the propagation of feature annotation.</text>
</comment>
<dbReference type="KEGG" id="mno:Mnod_3465"/>
<organism evidence="6 7">
    <name type="scientific">Methylobacterium nodulans (strain LMG 21967 / CNCM I-2342 / ORS 2060)</name>
    <dbReference type="NCBI Taxonomy" id="460265"/>
    <lineage>
        <taxon>Bacteria</taxon>
        <taxon>Pseudomonadati</taxon>
        <taxon>Pseudomonadota</taxon>
        <taxon>Alphaproteobacteria</taxon>
        <taxon>Hyphomicrobiales</taxon>
        <taxon>Methylobacteriaceae</taxon>
        <taxon>Methylobacterium</taxon>
    </lineage>
</organism>
<proteinExistence type="inferred from homology"/>
<keyword evidence="3 5" id="KW-1133">Transmembrane helix</keyword>
<dbReference type="EMBL" id="CP001349">
    <property type="protein sequence ID" value="ACL58376.1"/>
    <property type="molecule type" value="Genomic_DNA"/>
</dbReference>